<keyword evidence="1" id="KW-0812">Transmembrane</keyword>
<evidence type="ECO:0000313" key="2">
    <source>
        <dbReference type="EMBL" id="GAA0224943.1"/>
    </source>
</evidence>
<sequence length="204" mass="23137">MGTLLLLSIYFLKPTQQILLSVIIAIVFITYPFTSATGLFPHEDLYELAATYSEERAGSLKYRFDNEEILLNHANEKPLFGWGGWARSRVFDPETGKDISVTDGYWIIILGKYGWVGFLSTFLFMILPIWTSFRNQKLLRGQDMSVQRSVAAHTLILSIILIDQLPNSSLIDNGLYWLLAGSLLGRLNELDKNRGSTIKNTEIE</sequence>
<evidence type="ECO:0000313" key="3">
    <source>
        <dbReference type="Proteomes" id="UP001501476"/>
    </source>
</evidence>
<name>A0ABP3D7Z9_9GAMM</name>
<accession>A0ABP3D7Z9</accession>
<keyword evidence="1" id="KW-1133">Transmembrane helix</keyword>
<protein>
    <recommendedName>
        <fullName evidence="4">O-antigen ligase domain-containing protein</fullName>
    </recommendedName>
</protein>
<dbReference type="EMBL" id="BAAADG010000005">
    <property type="protein sequence ID" value="GAA0224943.1"/>
    <property type="molecule type" value="Genomic_DNA"/>
</dbReference>
<evidence type="ECO:0000256" key="1">
    <source>
        <dbReference type="SAM" id="Phobius"/>
    </source>
</evidence>
<dbReference type="Proteomes" id="UP001501476">
    <property type="component" value="Unassembled WGS sequence"/>
</dbReference>
<feature type="transmembrane region" description="Helical" evidence="1">
    <location>
        <begin position="113"/>
        <end position="133"/>
    </location>
</feature>
<keyword evidence="3" id="KW-1185">Reference proteome</keyword>
<evidence type="ECO:0008006" key="4">
    <source>
        <dbReference type="Google" id="ProtNLM"/>
    </source>
</evidence>
<proteinExistence type="predicted"/>
<gene>
    <name evidence="2" type="ORF">GCM10008964_15680</name>
</gene>
<keyword evidence="1" id="KW-0472">Membrane</keyword>
<reference evidence="3" key="1">
    <citation type="journal article" date="2019" name="Int. J. Syst. Evol. Microbiol.">
        <title>The Global Catalogue of Microorganisms (GCM) 10K type strain sequencing project: providing services to taxonomists for standard genome sequencing and annotation.</title>
        <authorList>
            <consortium name="The Broad Institute Genomics Platform"/>
            <consortium name="The Broad Institute Genome Sequencing Center for Infectious Disease"/>
            <person name="Wu L."/>
            <person name="Ma J."/>
        </authorList>
    </citation>
    <scope>NUCLEOTIDE SEQUENCE [LARGE SCALE GENOMIC DNA]</scope>
    <source>
        <strain evidence="3">JCM 6886</strain>
    </source>
</reference>
<feature type="transmembrane region" description="Helical" evidence="1">
    <location>
        <begin position="18"/>
        <end position="40"/>
    </location>
</feature>
<comment type="caution">
    <text evidence="2">The sequence shown here is derived from an EMBL/GenBank/DDBJ whole genome shotgun (WGS) entry which is preliminary data.</text>
</comment>
<organism evidence="2 3">
    <name type="scientific">Methylophaga marina</name>
    <dbReference type="NCBI Taxonomy" id="45495"/>
    <lineage>
        <taxon>Bacteria</taxon>
        <taxon>Pseudomonadati</taxon>
        <taxon>Pseudomonadota</taxon>
        <taxon>Gammaproteobacteria</taxon>
        <taxon>Thiotrichales</taxon>
        <taxon>Piscirickettsiaceae</taxon>
        <taxon>Methylophaga</taxon>
    </lineage>
</organism>